<keyword evidence="1" id="KW-0378">Hydrolase</keyword>
<keyword evidence="1" id="KW-0255">Endonuclease</keyword>
<sequence length="214" mass="24995">MPTITSISKRIISLEQLTQKFPLVQANNDQFFPEWRENLPELTTLEKQILDKYYQRYRRHRDRAELSEETVKLLLVFPLLELAGFYDEPFFVTAEAPVQIEIQDTHEILKGRIDTLIIQQEIWILIVESKRSVALTAAIPQCLAYMLGNPQPSQPLYGLVTDGDLFMFVKLIQEKTEIIYDFSEPFSLLIARRHKLYEILQILKKISGAIADRR</sequence>
<dbReference type="EMBL" id="CP073041">
    <property type="protein sequence ID" value="UXE59024.1"/>
    <property type="molecule type" value="Genomic_DNA"/>
</dbReference>
<protein>
    <submittedName>
        <fullName evidence="1">Type I restriction endonuclease subunit R</fullName>
    </submittedName>
</protein>
<reference evidence="1" key="1">
    <citation type="submission" date="2021-04" db="EMBL/GenBank/DDBJ databases">
        <title>Genome sequence of Woronichinia naegeliana from Washington state freshwater lake bloom.</title>
        <authorList>
            <person name="Dreher T.W."/>
        </authorList>
    </citation>
    <scope>NUCLEOTIDE SEQUENCE</scope>
    <source>
        <strain evidence="1">WA131</strain>
    </source>
</reference>
<gene>
    <name evidence="1" type="ORF">KA717_24090</name>
</gene>
<evidence type="ECO:0000313" key="1">
    <source>
        <dbReference type="EMBL" id="UXE59024.1"/>
    </source>
</evidence>
<proteinExistence type="predicted"/>
<accession>A0A977KSM4</accession>
<dbReference type="AlphaFoldDB" id="A0A977KSM4"/>
<keyword evidence="1" id="KW-0540">Nuclease</keyword>
<dbReference type="Gene3D" id="3.90.1570.30">
    <property type="match status" value="1"/>
</dbReference>
<dbReference type="GO" id="GO:0004519">
    <property type="term" value="F:endonuclease activity"/>
    <property type="evidence" value="ECO:0007669"/>
    <property type="project" value="UniProtKB-KW"/>
</dbReference>
<organism evidence="1">
    <name type="scientific">Woronichinia naegeliana WA131</name>
    <dbReference type="NCBI Taxonomy" id="2824559"/>
    <lineage>
        <taxon>Bacteria</taxon>
        <taxon>Bacillati</taxon>
        <taxon>Cyanobacteriota</taxon>
        <taxon>Cyanophyceae</taxon>
        <taxon>Synechococcales</taxon>
        <taxon>Coelosphaeriaceae</taxon>
        <taxon>Woronichinia</taxon>
    </lineage>
</organism>
<dbReference type="Proteomes" id="UP001065613">
    <property type="component" value="Chromosome"/>
</dbReference>
<name>A0A977KSM4_9CYAN</name>
<dbReference type="KEGG" id="wna:KA717_24090"/>